<dbReference type="Pfam" id="PF01966">
    <property type="entry name" value="HD"/>
    <property type="match status" value="1"/>
</dbReference>
<dbReference type="PANTHER" id="PTHR11373:SF43">
    <property type="entry name" value="DEOXYGUANOSINETRIPHOSPHATE TRIPHOSPHOHYDROLASE-LIKE PROTEIN"/>
    <property type="match status" value="1"/>
</dbReference>
<dbReference type="NCBIfam" id="NF002326">
    <property type="entry name" value="PRK01286.1-1"/>
    <property type="match status" value="1"/>
</dbReference>
<dbReference type="CDD" id="cd00077">
    <property type="entry name" value="HDc"/>
    <property type="match status" value="1"/>
</dbReference>
<dbReference type="EMBL" id="JBHPBY010000143">
    <property type="protein sequence ID" value="MFC1851016.1"/>
    <property type="molecule type" value="Genomic_DNA"/>
</dbReference>
<dbReference type="Gene3D" id="1.10.3210.10">
    <property type="entry name" value="Hypothetical protein af1432"/>
    <property type="match status" value="1"/>
</dbReference>
<dbReference type="InterPro" id="IPR003607">
    <property type="entry name" value="HD/PDEase_dom"/>
</dbReference>
<dbReference type="InterPro" id="IPR026875">
    <property type="entry name" value="PHydrolase_assoc_dom"/>
</dbReference>
<keyword evidence="1 2" id="KW-0378">Hydrolase</keyword>
<evidence type="ECO:0000256" key="2">
    <source>
        <dbReference type="HAMAP-Rule" id="MF_01212"/>
    </source>
</evidence>
<evidence type="ECO:0000259" key="3">
    <source>
        <dbReference type="PROSITE" id="PS51831"/>
    </source>
</evidence>
<gene>
    <name evidence="4" type="ORF">ACFL27_12550</name>
</gene>
<evidence type="ECO:0000313" key="4">
    <source>
        <dbReference type="EMBL" id="MFC1851016.1"/>
    </source>
</evidence>
<dbReference type="SMART" id="SM00471">
    <property type="entry name" value="HDc"/>
    <property type="match status" value="1"/>
</dbReference>
<feature type="domain" description="HD" evidence="3">
    <location>
        <begin position="86"/>
        <end position="213"/>
    </location>
</feature>
<dbReference type="PROSITE" id="PS51831">
    <property type="entry name" value="HD"/>
    <property type="match status" value="1"/>
</dbReference>
<dbReference type="InterPro" id="IPR023023">
    <property type="entry name" value="dNTPase_2"/>
</dbReference>
<comment type="similarity">
    <text evidence="2">Belongs to the dGTPase family. Type 2 subfamily.</text>
</comment>
<comment type="caution">
    <text evidence="4">The sequence shown here is derived from an EMBL/GenBank/DDBJ whole genome shotgun (WGS) entry which is preliminary data.</text>
</comment>
<reference evidence="4 5" key="1">
    <citation type="submission" date="2024-09" db="EMBL/GenBank/DDBJ databases">
        <title>Laminarin stimulates single cell rates of sulfate reduction while oxygen inhibits transcriptomic activity in coastal marine sediment.</title>
        <authorList>
            <person name="Lindsay M."/>
            <person name="Orcutt B."/>
            <person name="Emerson D."/>
            <person name="Stepanauskas R."/>
            <person name="D'Angelo T."/>
        </authorList>
    </citation>
    <scope>NUCLEOTIDE SEQUENCE [LARGE SCALE GENOMIC DNA]</scope>
    <source>
        <strain evidence="4">SAG AM-311-K15</strain>
    </source>
</reference>
<organism evidence="4 5">
    <name type="scientific">candidate division CSSED10-310 bacterium</name>
    <dbReference type="NCBI Taxonomy" id="2855610"/>
    <lineage>
        <taxon>Bacteria</taxon>
        <taxon>Bacteria division CSSED10-310</taxon>
    </lineage>
</organism>
<proteinExistence type="inferred from homology"/>
<dbReference type="InterPro" id="IPR006261">
    <property type="entry name" value="dGTPase"/>
</dbReference>
<protein>
    <recommendedName>
        <fullName evidence="2">Deoxyguanosinetriphosphate triphosphohydrolase-like protein</fullName>
    </recommendedName>
</protein>
<sequence length="395" mass="46165">MIRRGDVIKYTIYHREDWEKIEEMTLAPFAVRASQSKGRVYSENPPPHRTCFHRDRDRIIHSNAFRRLEYKTQVFVNYEGDHYRTRLTHTLEVAQTAVSISRALRLNTDLTDVIAMAHDLGHTPFGHAGEETLHQLMKDYGGFEHNRQSLRVVDVLEERYQAFPGLNLSWEAREGIIKHNSAYDNPSSEDFNPGKKPSLEGQVVNLADEIAYNCHDLEDGLRSEILTPAQLSAVVLWQEVLQRAQKEGDFKSSDQLQYQTVRHLKNTLLLDAFEASQQAIQNSQVQTVDHVRSHPADLILLSPAMARKNQEFREFLFHNLYNHYRIIRMADKARFFITRLFERYQQRPDILPSKVHLRLAHSDEPERIICDYIAGMTDRYALDEYQKLFDPYEKV</sequence>
<dbReference type="InterPro" id="IPR006674">
    <property type="entry name" value="HD_domain"/>
</dbReference>
<accession>A0ABV6YXT6</accession>
<dbReference type="PANTHER" id="PTHR11373">
    <property type="entry name" value="DEOXYNUCLEOSIDE TRIPHOSPHATE TRIPHOSPHOHYDROLASE"/>
    <property type="match status" value="1"/>
</dbReference>
<dbReference type="HAMAP" id="MF_01212">
    <property type="entry name" value="dGTPase_type2"/>
    <property type="match status" value="1"/>
</dbReference>
<keyword evidence="5" id="KW-1185">Reference proteome</keyword>
<evidence type="ECO:0000313" key="5">
    <source>
        <dbReference type="Proteomes" id="UP001594351"/>
    </source>
</evidence>
<dbReference type="SUPFAM" id="SSF109604">
    <property type="entry name" value="HD-domain/PDEase-like"/>
    <property type="match status" value="1"/>
</dbReference>
<dbReference type="Proteomes" id="UP001594351">
    <property type="component" value="Unassembled WGS sequence"/>
</dbReference>
<dbReference type="InterPro" id="IPR050135">
    <property type="entry name" value="dGTPase-like"/>
</dbReference>
<dbReference type="NCBIfam" id="TIGR01353">
    <property type="entry name" value="dGTP_triPase"/>
    <property type="match status" value="1"/>
</dbReference>
<name>A0ABV6YXT6_UNCC1</name>
<evidence type="ECO:0000256" key="1">
    <source>
        <dbReference type="ARBA" id="ARBA00022801"/>
    </source>
</evidence>
<dbReference type="Pfam" id="PF13286">
    <property type="entry name" value="HD_assoc"/>
    <property type="match status" value="1"/>
</dbReference>